<evidence type="ECO:0000256" key="4">
    <source>
        <dbReference type="ARBA" id="ARBA00038306"/>
    </source>
</evidence>
<comment type="similarity">
    <text evidence="4">Belongs to the Omp25/RopB family.</text>
</comment>
<sequence>MKKLITMAAIVVVSTVASPAFAQDSKPFHGPWVGATAGYDVFDAGDGEGEDEGGSEDGFAYGVALGYDYNLGNFVLGVEGEIGDSSVSASDTDVFEDGDELILKAGRDLYAGIRLGVPVNDTLMIYAKGGYTNQRFNLAYTLDDETESDGDNIGGFRLGAGAEFAFGQGFGRLEYRYSDYGSFSDTDLETSRHQIMLTAGMRF</sequence>
<dbReference type="Proteomes" id="UP000782554">
    <property type="component" value="Unassembled WGS sequence"/>
</dbReference>
<evidence type="ECO:0000313" key="8">
    <source>
        <dbReference type="Proteomes" id="UP000782554"/>
    </source>
</evidence>
<evidence type="ECO:0000256" key="2">
    <source>
        <dbReference type="ARBA" id="ARBA00022729"/>
    </source>
</evidence>
<evidence type="ECO:0000256" key="1">
    <source>
        <dbReference type="ARBA" id="ARBA00004370"/>
    </source>
</evidence>
<accession>A0ABS7JV95</accession>
<reference evidence="7 8" key="1">
    <citation type="submission" date="2021-08" db="EMBL/GenBank/DDBJ databases">
        <title>Comparative Genomics Analysis of the Genus Qipengyuania Reveals Extensive Genetic Diversity and Metabolic Versatility, Including the Description of Fifteen Novel Species.</title>
        <authorList>
            <person name="Liu Y."/>
        </authorList>
    </citation>
    <scope>NUCLEOTIDE SEQUENCE [LARGE SCALE GENOMIC DNA]</scope>
    <source>
        <strain evidence="7 8">YG27</strain>
    </source>
</reference>
<evidence type="ECO:0000259" key="6">
    <source>
        <dbReference type="Pfam" id="PF13505"/>
    </source>
</evidence>
<keyword evidence="2 5" id="KW-0732">Signal</keyword>
<evidence type="ECO:0000256" key="5">
    <source>
        <dbReference type="SAM" id="SignalP"/>
    </source>
</evidence>
<dbReference type="InterPro" id="IPR027385">
    <property type="entry name" value="Beta-barrel_OMP"/>
</dbReference>
<evidence type="ECO:0000256" key="3">
    <source>
        <dbReference type="ARBA" id="ARBA00023136"/>
    </source>
</evidence>
<proteinExistence type="inferred from homology"/>
<feature type="domain" description="Outer membrane protein beta-barrel" evidence="6">
    <location>
        <begin position="9"/>
        <end position="203"/>
    </location>
</feature>
<dbReference type="PANTHER" id="PTHR34001:SF3">
    <property type="entry name" value="BLL7405 PROTEIN"/>
    <property type="match status" value="1"/>
</dbReference>
<dbReference type="InterPro" id="IPR051692">
    <property type="entry name" value="OMP-like"/>
</dbReference>
<keyword evidence="8" id="KW-1185">Reference proteome</keyword>
<dbReference type="SUPFAM" id="SSF56925">
    <property type="entry name" value="OMPA-like"/>
    <property type="match status" value="1"/>
</dbReference>
<dbReference type="Pfam" id="PF13505">
    <property type="entry name" value="OMP_b-brl"/>
    <property type="match status" value="1"/>
</dbReference>
<comment type="subcellular location">
    <subcellularLocation>
        <location evidence="1">Membrane</location>
    </subcellularLocation>
</comment>
<keyword evidence="3" id="KW-0472">Membrane</keyword>
<name>A0ABS7JV95_9SPHN</name>
<gene>
    <name evidence="7" type="ORF">K3181_09015</name>
</gene>
<feature type="signal peptide" evidence="5">
    <location>
        <begin position="1"/>
        <end position="22"/>
    </location>
</feature>
<comment type="caution">
    <text evidence="7">The sequence shown here is derived from an EMBL/GenBank/DDBJ whole genome shotgun (WGS) entry which is preliminary data.</text>
</comment>
<dbReference type="RefSeq" id="WP_221602654.1">
    <property type="nucleotide sequence ID" value="NZ_JAIGNU010000001.1"/>
</dbReference>
<dbReference type="EMBL" id="JAIGNU010000001">
    <property type="protein sequence ID" value="MBX7501581.1"/>
    <property type="molecule type" value="Genomic_DNA"/>
</dbReference>
<feature type="chain" id="PRO_5046111834" evidence="5">
    <location>
        <begin position="23"/>
        <end position="203"/>
    </location>
</feature>
<dbReference type="Gene3D" id="2.40.160.20">
    <property type="match status" value="1"/>
</dbReference>
<organism evidence="7 8">
    <name type="scientific">Qipengyuania mesophila</name>
    <dbReference type="NCBI Taxonomy" id="2867246"/>
    <lineage>
        <taxon>Bacteria</taxon>
        <taxon>Pseudomonadati</taxon>
        <taxon>Pseudomonadota</taxon>
        <taxon>Alphaproteobacteria</taxon>
        <taxon>Sphingomonadales</taxon>
        <taxon>Erythrobacteraceae</taxon>
        <taxon>Qipengyuania</taxon>
    </lineage>
</organism>
<evidence type="ECO:0000313" key="7">
    <source>
        <dbReference type="EMBL" id="MBX7501581.1"/>
    </source>
</evidence>
<protein>
    <submittedName>
        <fullName evidence="7">Outer membrane beta-barrel protein</fullName>
    </submittedName>
</protein>
<dbReference type="InterPro" id="IPR011250">
    <property type="entry name" value="OMP/PagP_B-barrel"/>
</dbReference>
<dbReference type="PANTHER" id="PTHR34001">
    <property type="entry name" value="BLL7405 PROTEIN"/>
    <property type="match status" value="1"/>
</dbReference>